<evidence type="ECO:0000313" key="2">
    <source>
        <dbReference type="Proteomes" id="UP001231649"/>
    </source>
</evidence>
<proteinExistence type="predicted"/>
<protein>
    <submittedName>
        <fullName evidence="1">Uncharacterized protein</fullName>
    </submittedName>
</protein>
<dbReference type="Proteomes" id="UP001231649">
    <property type="component" value="Chromosome 31"/>
</dbReference>
<keyword evidence="2" id="KW-1185">Reference proteome</keyword>
<sequence length="415" mass="47540">MDNNVEVIAASALYLGATFNYFLAVYRRHVVTKKRFRRRRCWMQEIHQERSRSSLNTQLEELLTELSGEYFIHMSAMDFEYLLQRVSPLISKQDTRWRESIPAKIRLAVTLRYLATGDSYSTLHRFFKISSSLVSRIIPEVCGAFVTVFKDLIKMPATPEEWFQKSEGFSFPHCIGAIDGKHIPIWAPSYTGPEDMNYEGGYSMVLLTLVDSTYNFLYADVMQSQNTDSKVFIESDLWLNINTDNLNLPPFTPLPGDEIIMPYVFVTDGTLPLERHVMIPFPGHHLSSSFESIYNQLVVQSHSVVENAFGVLSGVFKVLLKPITLDPVNSAMIIRSCLLLHNFLMRSETSKDIYCPPGSVDTYVDGGLVTQGSWRRESQDHFLPLQSLPYVPDDEAVQIRFNFLDYIRRNALVID</sequence>
<evidence type="ECO:0000313" key="1">
    <source>
        <dbReference type="EMBL" id="KAJ8705737.1"/>
    </source>
</evidence>
<reference evidence="1" key="1">
    <citation type="submission" date="2023-03" db="EMBL/GenBank/DDBJ databases">
        <title>Chromosome-level genomes of two armyworms, Mythimna separata and Mythimna loreyi, provide insights into the biosynthesis and reception of sex pheromones.</title>
        <authorList>
            <person name="Zhao H."/>
        </authorList>
    </citation>
    <scope>NUCLEOTIDE SEQUENCE</scope>
    <source>
        <strain evidence="1">BeijingLab</strain>
    </source>
</reference>
<dbReference type="EMBL" id="CM056807">
    <property type="protein sequence ID" value="KAJ8705737.1"/>
    <property type="molecule type" value="Genomic_DNA"/>
</dbReference>
<name>A0ACC2Q140_9NEOP</name>
<comment type="caution">
    <text evidence="1">The sequence shown here is derived from an EMBL/GenBank/DDBJ whole genome shotgun (WGS) entry which is preliminary data.</text>
</comment>
<accession>A0ACC2Q140</accession>
<gene>
    <name evidence="1" type="ORF">PYW08_012783</name>
</gene>
<organism evidence="1 2">
    <name type="scientific">Mythimna loreyi</name>
    <dbReference type="NCBI Taxonomy" id="667449"/>
    <lineage>
        <taxon>Eukaryota</taxon>
        <taxon>Metazoa</taxon>
        <taxon>Ecdysozoa</taxon>
        <taxon>Arthropoda</taxon>
        <taxon>Hexapoda</taxon>
        <taxon>Insecta</taxon>
        <taxon>Pterygota</taxon>
        <taxon>Neoptera</taxon>
        <taxon>Endopterygota</taxon>
        <taxon>Lepidoptera</taxon>
        <taxon>Glossata</taxon>
        <taxon>Ditrysia</taxon>
        <taxon>Noctuoidea</taxon>
        <taxon>Noctuidae</taxon>
        <taxon>Noctuinae</taxon>
        <taxon>Hadenini</taxon>
        <taxon>Mythimna</taxon>
    </lineage>
</organism>